<dbReference type="AlphaFoldDB" id="F2ULI9"/>
<dbReference type="GO" id="GO:0006261">
    <property type="term" value="P:DNA-templated DNA replication"/>
    <property type="evidence" value="ECO:0007669"/>
    <property type="project" value="TreeGrafter"/>
</dbReference>
<dbReference type="GO" id="GO:0003887">
    <property type="term" value="F:DNA-directed DNA polymerase activity"/>
    <property type="evidence" value="ECO:0007669"/>
    <property type="project" value="TreeGrafter"/>
</dbReference>
<dbReference type="OrthoDB" id="337486at2759"/>
<feature type="region of interest" description="Disordered" evidence="1">
    <location>
        <begin position="1"/>
        <end position="119"/>
    </location>
</feature>
<dbReference type="eggNOG" id="ENOG502SC9I">
    <property type="taxonomic scope" value="Eukaryota"/>
</dbReference>
<protein>
    <submittedName>
        <fullName evidence="2">Polymerase</fullName>
    </submittedName>
</protein>
<evidence type="ECO:0000313" key="3">
    <source>
        <dbReference type="Proteomes" id="UP000007799"/>
    </source>
</evidence>
<dbReference type="GO" id="GO:0043625">
    <property type="term" value="C:delta DNA polymerase complex"/>
    <property type="evidence" value="ECO:0007669"/>
    <property type="project" value="TreeGrafter"/>
</dbReference>
<dbReference type="GO" id="GO:0000731">
    <property type="term" value="P:DNA synthesis involved in DNA repair"/>
    <property type="evidence" value="ECO:0007669"/>
    <property type="project" value="InterPro"/>
</dbReference>
<reference evidence="2" key="1">
    <citation type="submission" date="2009-08" db="EMBL/GenBank/DDBJ databases">
        <title>Annotation of Salpingoeca rosetta.</title>
        <authorList>
            <consortium name="The Broad Institute Genome Sequencing Platform"/>
            <person name="Russ C."/>
            <person name="Cuomo C."/>
            <person name="Burger G."/>
            <person name="Gray M.W."/>
            <person name="Holland P.W.H."/>
            <person name="King N."/>
            <person name="Lang F.B.F."/>
            <person name="Roger A.J."/>
            <person name="Ruiz-Trillo I."/>
            <person name="Young S.K."/>
            <person name="Zeng Q."/>
            <person name="Gargeya S."/>
            <person name="Alvarado L."/>
            <person name="Berlin A."/>
            <person name="Chapman S.B."/>
            <person name="Chen Z."/>
            <person name="Freedman E."/>
            <person name="Gellesch M."/>
            <person name="Goldberg J."/>
            <person name="Griggs A."/>
            <person name="Gujja S."/>
            <person name="Heilman E."/>
            <person name="Heiman D."/>
            <person name="Howarth C."/>
            <person name="Mehta T."/>
            <person name="Neiman D."/>
            <person name="Pearson M."/>
            <person name="Roberts A."/>
            <person name="Saif S."/>
            <person name="Shea T."/>
            <person name="Shenoy N."/>
            <person name="Sisk P."/>
            <person name="Stolte C."/>
            <person name="Sykes S."/>
            <person name="White J."/>
            <person name="Yandava C."/>
            <person name="Haas B."/>
            <person name="Nusbaum C."/>
            <person name="Birren B."/>
        </authorList>
    </citation>
    <scope>NUCLEOTIDE SEQUENCE [LARGE SCALE GENOMIC DNA]</scope>
    <source>
        <strain evidence="2">ATCC 50818</strain>
    </source>
</reference>
<name>F2ULI9_SALR5</name>
<feature type="compositionally biased region" description="Low complexity" evidence="1">
    <location>
        <begin position="18"/>
        <end position="45"/>
    </location>
</feature>
<keyword evidence="3" id="KW-1185">Reference proteome</keyword>
<dbReference type="STRING" id="946362.F2ULI9"/>
<organism evidence="3">
    <name type="scientific">Salpingoeca rosetta (strain ATCC 50818 / BSB-021)</name>
    <dbReference type="NCBI Taxonomy" id="946362"/>
    <lineage>
        <taxon>Eukaryota</taxon>
        <taxon>Choanoflagellata</taxon>
        <taxon>Craspedida</taxon>
        <taxon>Salpingoecidae</taxon>
        <taxon>Salpingoeca</taxon>
    </lineage>
</organism>
<dbReference type="InParanoid" id="F2ULI9"/>
<dbReference type="KEGG" id="sre:PTSG_09623"/>
<dbReference type="InterPro" id="IPR007218">
    <property type="entry name" value="DNA_pol_delta_4"/>
</dbReference>
<sequence length="191" mass="20676">MSLFEQYKSERGAEGRKASAARPSSSSLSSSPSASAASSSSPAGSLDAFARNHQRAKQAAFHQGKTTSMYGKAKVIAGGHKNQSSSSSSSYGLRKAQHLKAKTSPPTGAAGQQGKVRRSVAKPTLQLEQHLTVLRDFDLNSEFGPCVGITRMERWKRAQAFGLNPPLKIKQILEQHPGNDDYQQSLWYKDV</sequence>
<accession>F2ULI9</accession>
<feature type="compositionally biased region" description="Basic and acidic residues" evidence="1">
    <location>
        <begin position="7"/>
        <end position="17"/>
    </location>
</feature>
<dbReference type="Proteomes" id="UP000007799">
    <property type="component" value="Unassembled WGS sequence"/>
</dbReference>
<proteinExistence type="predicted"/>
<dbReference type="RefSeq" id="XP_004990050.1">
    <property type="nucleotide sequence ID" value="XM_004989993.1"/>
</dbReference>
<dbReference type="Pfam" id="PF04081">
    <property type="entry name" value="DNA_pol_delta_4"/>
    <property type="match status" value="1"/>
</dbReference>
<evidence type="ECO:0000256" key="1">
    <source>
        <dbReference type="SAM" id="MobiDB-lite"/>
    </source>
</evidence>
<dbReference type="EMBL" id="GL832980">
    <property type="protein sequence ID" value="EGD77988.1"/>
    <property type="molecule type" value="Genomic_DNA"/>
</dbReference>
<dbReference type="PANTHER" id="PTHR14303">
    <property type="entry name" value="DNA POLYMERASE DELTA SUBUNIT 4"/>
    <property type="match status" value="1"/>
</dbReference>
<gene>
    <name evidence="2" type="ORF">PTSG_09623</name>
</gene>
<evidence type="ECO:0000313" key="2">
    <source>
        <dbReference type="EMBL" id="EGD77988.1"/>
    </source>
</evidence>
<dbReference type="PANTHER" id="PTHR14303:SF0">
    <property type="entry name" value="DNA POLYMERASE DELTA SUBUNIT 4"/>
    <property type="match status" value="1"/>
</dbReference>
<dbReference type="GeneID" id="16070602"/>